<accession>A0A5J4S0E2</accession>
<dbReference type="InterPro" id="IPR023996">
    <property type="entry name" value="TonB-dep_OMP_SusC/RagA"/>
</dbReference>
<evidence type="ECO:0000256" key="2">
    <source>
        <dbReference type="ARBA" id="ARBA00022448"/>
    </source>
</evidence>
<evidence type="ECO:0000256" key="3">
    <source>
        <dbReference type="ARBA" id="ARBA00022692"/>
    </source>
</evidence>
<evidence type="ECO:0000256" key="6">
    <source>
        <dbReference type="ARBA" id="ARBA00023136"/>
    </source>
</evidence>
<dbReference type="PROSITE" id="PS52016">
    <property type="entry name" value="TONB_DEPENDENT_REC_3"/>
    <property type="match status" value="1"/>
</dbReference>
<evidence type="ECO:0000256" key="8">
    <source>
        <dbReference type="ARBA" id="ARBA00023237"/>
    </source>
</evidence>
<comment type="caution">
    <text evidence="10">The sequence shown here is derived from an EMBL/GenBank/DDBJ whole genome shotgun (WGS) entry which is preliminary data.</text>
</comment>
<keyword evidence="2" id="KW-0813">Transport</keyword>
<dbReference type="InterPro" id="IPR039426">
    <property type="entry name" value="TonB-dep_rcpt-like"/>
</dbReference>
<evidence type="ECO:0000259" key="9">
    <source>
        <dbReference type="Pfam" id="PF00593"/>
    </source>
</evidence>
<keyword evidence="6" id="KW-0472">Membrane</keyword>
<dbReference type="EMBL" id="SNRY01000527">
    <property type="protein sequence ID" value="KAA6339559.1"/>
    <property type="molecule type" value="Genomic_DNA"/>
</dbReference>
<keyword evidence="8" id="KW-0998">Cell outer membrane</keyword>
<dbReference type="InterPro" id="IPR037066">
    <property type="entry name" value="Plug_dom_sf"/>
</dbReference>
<dbReference type="AlphaFoldDB" id="A0A5J4S0E2"/>
<dbReference type="InterPro" id="IPR000531">
    <property type="entry name" value="Beta-barrel_TonB"/>
</dbReference>
<keyword evidence="5" id="KW-0798">TonB box</keyword>
<dbReference type="SUPFAM" id="SSF56935">
    <property type="entry name" value="Porins"/>
    <property type="match status" value="1"/>
</dbReference>
<dbReference type="Gene3D" id="2.40.170.20">
    <property type="entry name" value="TonB-dependent receptor, beta-barrel domain"/>
    <property type="match status" value="1"/>
</dbReference>
<dbReference type="GO" id="GO:0015344">
    <property type="term" value="F:siderophore uptake transmembrane transporter activity"/>
    <property type="evidence" value="ECO:0007669"/>
    <property type="project" value="TreeGrafter"/>
</dbReference>
<dbReference type="InterPro" id="IPR023997">
    <property type="entry name" value="TonB-dep_OMP_SusC/RagA_CS"/>
</dbReference>
<name>A0A5J4S0E2_9ZZZZ</name>
<evidence type="ECO:0000313" key="10">
    <source>
        <dbReference type="EMBL" id="KAA6339559.1"/>
    </source>
</evidence>
<keyword evidence="7 10" id="KW-0675">Receptor</keyword>
<dbReference type="PANTHER" id="PTHR30069:SF29">
    <property type="entry name" value="HEMOGLOBIN AND HEMOGLOBIN-HAPTOGLOBIN-BINDING PROTEIN 1-RELATED"/>
    <property type="match status" value="1"/>
</dbReference>
<dbReference type="GO" id="GO:0009279">
    <property type="term" value="C:cell outer membrane"/>
    <property type="evidence" value="ECO:0007669"/>
    <property type="project" value="UniProtKB-SubCell"/>
</dbReference>
<dbReference type="Pfam" id="PF00593">
    <property type="entry name" value="TonB_dep_Rec_b-barrel"/>
    <property type="match status" value="1"/>
</dbReference>
<comment type="subcellular location">
    <subcellularLocation>
        <location evidence="1">Cell outer membrane</location>
        <topology evidence="1">Multi-pass membrane protein</topology>
    </subcellularLocation>
</comment>
<evidence type="ECO:0000256" key="1">
    <source>
        <dbReference type="ARBA" id="ARBA00004571"/>
    </source>
</evidence>
<evidence type="ECO:0000256" key="7">
    <source>
        <dbReference type="ARBA" id="ARBA00023170"/>
    </source>
</evidence>
<sequence>MQENVGIIILTFNALQKWHVIYLKLAMPIQDINPDDIENISVLKGPNASALYGSRANNGVVMITTKKGKAGEGYGVTFNSSVGFEKVNKLPKMQKLYGGGYGGVFEEAEINGKVYNYADMYTDESWGPKYEGQTYLSWHDLAKWELNGKKGNPTTSVWQTPAHDIDDFFETGVSFTNNISVSQATDRASARISYTNTDLKGYLPNSSQQKNVFNVAATLTSADKKLETFTNLTYFNSRAKGRSEIGYGDNNVMVKFVQWGHRELDMRELKDLYILPDGTQASWNRSAWDDPTPAYSNNPYWTRYMNYQNDGRNRVYGNVGISYKILPELKFQYKSSLDFFVDKQYERNAVNSQELSKYMEISRQQYELNNEFLLMYNKSFDDFSINANAGGNIMKRNYEYVYGETNGGLALPLFYNLKNSVSPATAYNLQRKKAINSVFGNATLGWKNTLYVDASLRNDWSSTLPQGSNSYLYPSVTGSFIFSELLKDVSWLTFGKLRLGYAMVGNDTDPYLVMDTYLHYTSIDAPTGTPGYIIDTRLRNKTLKPETTNSYEIGLEMNFFNNRLGFEATYYTSETKNQIIPLSVSGSTGYRESVINSGLITNEGVEFALHGTPVKTRNFNWETTLTLASNKNKVKELVEGVDYYRLTTAPFRVEIGAIKGESYGVIMGTDYVYDEKTGEKIITEDGLYDATDGNVSLGTVYPDFTGGWSNTFAYKNWDLSVLVDFSKGGRYFSTTYMWGMYSGMLEESAANAIREEGIVLKGVQADGTPNTVVADGQAYCEDFYTGPAAQSVLKSDYIKLREVNVGYTFPLKNKYFVKSLRLSAYGRNLGVWGPDVKHFDPEMVVANSGNVQGIEGGAIAAVASYGFNVNIKF</sequence>
<dbReference type="NCBIfam" id="TIGR04056">
    <property type="entry name" value="OMP_RagA_SusC"/>
    <property type="match status" value="1"/>
</dbReference>
<dbReference type="InterPro" id="IPR036942">
    <property type="entry name" value="Beta-barrel_TonB_sf"/>
</dbReference>
<dbReference type="PANTHER" id="PTHR30069">
    <property type="entry name" value="TONB-DEPENDENT OUTER MEMBRANE RECEPTOR"/>
    <property type="match status" value="1"/>
</dbReference>
<gene>
    <name evidence="10" type="ORF">EZS27_012517</name>
</gene>
<evidence type="ECO:0000256" key="4">
    <source>
        <dbReference type="ARBA" id="ARBA00022729"/>
    </source>
</evidence>
<proteinExistence type="predicted"/>
<feature type="domain" description="TonB-dependent receptor-like beta-barrel" evidence="9">
    <location>
        <begin position="282"/>
        <end position="829"/>
    </location>
</feature>
<dbReference type="GO" id="GO:0044718">
    <property type="term" value="P:siderophore transmembrane transport"/>
    <property type="evidence" value="ECO:0007669"/>
    <property type="project" value="TreeGrafter"/>
</dbReference>
<dbReference type="Gene3D" id="2.170.130.10">
    <property type="entry name" value="TonB-dependent receptor, plug domain"/>
    <property type="match status" value="1"/>
</dbReference>
<protein>
    <submittedName>
        <fullName evidence="10">TonB-dependent receptor SusC</fullName>
    </submittedName>
</protein>
<keyword evidence="4" id="KW-0732">Signal</keyword>
<reference evidence="10" key="1">
    <citation type="submission" date="2019-03" db="EMBL/GenBank/DDBJ databases">
        <title>Single cell metagenomics reveals metabolic interactions within the superorganism composed of flagellate Streblomastix strix and complex community of Bacteroidetes bacteria on its surface.</title>
        <authorList>
            <person name="Treitli S.C."/>
            <person name="Kolisko M."/>
            <person name="Husnik F."/>
            <person name="Keeling P."/>
            <person name="Hampl V."/>
        </authorList>
    </citation>
    <scope>NUCLEOTIDE SEQUENCE</scope>
    <source>
        <strain evidence="10">STM</strain>
    </source>
</reference>
<dbReference type="NCBIfam" id="TIGR04057">
    <property type="entry name" value="SusC_RagA_signa"/>
    <property type="match status" value="1"/>
</dbReference>
<evidence type="ECO:0000256" key="5">
    <source>
        <dbReference type="ARBA" id="ARBA00023077"/>
    </source>
</evidence>
<organism evidence="10">
    <name type="scientific">termite gut metagenome</name>
    <dbReference type="NCBI Taxonomy" id="433724"/>
    <lineage>
        <taxon>unclassified sequences</taxon>
        <taxon>metagenomes</taxon>
        <taxon>organismal metagenomes</taxon>
    </lineage>
</organism>
<keyword evidence="3" id="KW-0812">Transmembrane</keyword>